<dbReference type="Pfam" id="PF04961">
    <property type="entry name" value="FTCD_C"/>
    <property type="match status" value="1"/>
</dbReference>
<evidence type="ECO:0000256" key="1">
    <source>
        <dbReference type="SAM" id="Phobius"/>
    </source>
</evidence>
<dbReference type="Proteomes" id="UP001500483">
    <property type="component" value="Unassembled WGS sequence"/>
</dbReference>
<reference evidence="4" key="1">
    <citation type="journal article" date="2019" name="Int. J. Syst. Evol. Microbiol.">
        <title>The Global Catalogue of Microorganisms (GCM) 10K type strain sequencing project: providing services to taxonomists for standard genome sequencing and annotation.</title>
        <authorList>
            <consortium name="The Broad Institute Genomics Platform"/>
            <consortium name="The Broad Institute Genome Sequencing Center for Infectious Disease"/>
            <person name="Wu L."/>
            <person name="Ma J."/>
        </authorList>
    </citation>
    <scope>NUCLEOTIDE SEQUENCE [LARGE SCALE GENOMIC DNA]</scope>
    <source>
        <strain evidence="4">JCM 9687</strain>
    </source>
</reference>
<sequence length="180" mass="17478">MTDLDASVREFLDEVAAPTPSATGGVVGAVTTAAAAGLLAMCARLRRDASRASRAEALRQRAVELARADSDAYQDVLAAQRRSAGDPGRAAALAEALAGAAGPPARLAELAAEVAALAGEVAAEAAPALRGDALTAAALAAGAARGAAALVRIDLAAAGADLAPADEADAHAAGAARHLS</sequence>
<keyword evidence="1" id="KW-0472">Membrane</keyword>
<keyword evidence="1" id="KW-0812">Transmembrane</keyword>
<dbReference type="RefSeq" id="WP_258348112.1">
    <property type="nucleotide sequence ID" value="NZ_BAAAYK010000038.1"/>
</dbReference>
<comment type="caution">
    <text evidence="3">The sequence shown here is derived from an EMBL/GenBank/DDBJ whole genome shotgun (WGS) entry which is preliminary data.</text>
</comment>
<feature type="domain" description="Cyclodeaminase/cyclohydrolase" evidence="2">
    <location>
        <begin position="7"/>
        <end position="157"/>
    </location>
</feature>
<keyword evidence="1" id="KW-1133">Transmembrane helix</keyword>
<evidence type="ECO:0000259" key="2">
    <source>
        <dbReference type="Pfam" id="PF04961"/>
    </source>
</evidence>
<name>A0ABP6RM34_9PSEU</name>
<organism evidence="3 4">
    <name type="scientific">Saccharopolyspora gregorii</name>
    <dbReference type="NCBI Taxonomy" id="33914"/>
    <lineage>
        <taxon>Bacteria</taxon>
        <taxon>Bacillati</taxon>
        <taxon>Actinomycetota</taxon>
        <taxon>Actinomycetes</taxon>
        <taxon>Pseudonocardiales</taxon>
        <taxon>Pseudonocardiaceae</taxon>
        <taxon>Saccharopolyspora</taxon>
    </lineage>
</organism>
<evidence type="ECO:0000313" key="3">
    <source>
        <dbReference type="EMBL" id="GAA3356382.1"/>
    </source>
</evidence>
<gene>
    <name evidence="3" type="ORF">GCM10020366_20230</name>
</gene>
<dbReference type="EMBL" id="BAAAYK010000038">
    <property type="protein sequence ID" value="GAA3356382.1"/>
    <property type="molecule type" value="Genomic_DNA"/>
</dbReference>
<feature type="transmembrane region" description="Helical" evidence="1">
    <location>
        <begin position="20"/>
        <end position="43"/>
    </location>
</feature>
<evidence type="ECO:0000313" key="4">
    <source>
        <dbReference type="Proteomes" id="UP001500483"/>
    </source>
</evidence>
<dbReference type="InterPro" id="IPR036178">
    <property type="entry name" value="Formintransfe-cycloase-like_sf"/>
</dbReference>
<dbReference type="Gene3D" id="1.20.120.680">
    <property type="entry name" value="Formiminotetrahydrofolate cyclodeaminase monomer, up-and-down helical bundle"/>
    <property type="match status" value="1"/>
</dbReference>
<proteinExistence type="predicted"/>
<accession>A0ABP6RM34</accession>
<keyword evidence="4" id="KW-1185">Reference proteome</keyword>
<dbReference type="InterPro" id="IPR007044">
    <property type="entry name" value="Cyclodeamin/CycHdrlase"/>
</dbReference>
<dbReference type="SUPFAM" id="SSF101262">
    <property type="entry name" value="Methenyltetrahydrofolate cyclohydrolase-like"/>
    <property type="match status" value="1"/>
</dbReference>
<protein>
    <recommendedName>
        <fullName evidence="2">Cyclodeaminase/cyclohydrolase domain-containing protein</fullName>
    </recommendedName>
</protein>